<gene>
    <name evidence="1" type="ORF">CHR55_11910</name>
</gene>
<protein>
    <submittedName>
        <fullName evidence="1">Uncharacterized protein</fullName>
    </submittedName>
</protein>
<dbReference type="EMBL" id="NOVD01000006">
    <property type="protein sequence ID" value="PCK26932.1"/>
    <property type="molecule type" value="Genomic_DNA"/>
</dbReference>
<evidence type="ECO:0000313" key="2">
    <source>
        <dbReference type="Proteomes" id="UP000230886"/>
    </source>
</evidence>
<comment type="caution">
    <text evidence="1">The sequence shown here is derived from an EMBL/GenBank/DDBJ whole genome shotgun (WGS) entry which is preliminary data.</text>
</comment>
<name>A0A2A5JC64_RHOSG</name>
<reference evidence="1 2" key="1">
    <citation type="submission" date="2017-07" db="EMBL/GenBank/DDBJ databases">
        <title>Draft sequence of Rhodococcus enclensis 23b-28.</title>
        <authorList>
            <person name="Besaury L."/>
            <person name="Sancelme M."/>
            <person name="Amato P."/>
            <person name="Lallement A."/>
            <person name="Delort A.-M."/>
        </authorList>
    </citation>
    <scope>NUCLEOTIDE SEQUENCE [LARGE SCALE GENOMIC DNA]</scope>
    <source>
        <strain evidence="1 2">23b-28</strain>
    </source>
</reference>
<dbReference type="Proteomes" id="UP000230886">
    <property type="component" value="Unassembled WGS sequence"/>
</dbReference>
<organism evidence="1 2">
    <name type="scientific">Rhodococcus qingshengii</name>
    <dbReference type="NCBI Taxonomy" id="334542"/>
    <lineage>
        <taxon>Bacteria</taxon>
        <taxon>Bacillati</taxon>
        <taxon>Actinomycetota</taxon>
        <taxon>Actinomycetes</taxon>
        <taxon>Mycobacteriales</taxon>
        <taxon>Nocardiaceae</taxon>
        <taxon>Rhodococcus</taxon>
        <taxon>Rhodococcus erythropolis group</taxon>
    </lineage>
</organism>
<evidence type="ECO:0000313" key="1">
    <source>
        <dbReference type="EMBL" id="PCK26932.1"/>
    </source>
</evidence>
<sequence length="121" mass="12161">MWIMDSIAFASSAQAGDVIVTGSHGGTSAGEYAVGFGVRVVVCNDAGIGKNKAGIAGLAAIDAQKIVGIAVGHESSRIGDGNDVWECGIVTYANPTAVAAGVRVGSRVSEEVLALIERSVD</sequence>
<dbReference type="AlphaFoldDB" id="A0A2A5JC64"/>
<accession>A0A2A5JC64</accession>
<proteinExistence type="predicted"/>